<comment type="caution">
    <text evidence="1">The sequence shown here is derived from an EMBL/GenBank/DDBJ whole genome shotgun (WGS) entry which is preliminary data.</text>
</comment>
<gene>
    <name evidence="1" type="ORF">BXYJ_LOCUS11024</name>
</gene>
<protein>
    <submittedName>
        <fullName evidence="1">(pine wood nematode) hypothetical protein</fullName>
    </submittedName>
</protein>
<organism evidence="1 2">
    <name type="scientific">Bursaphelenchus xylophilus</name>
    <name type="common">Pinewood nematode worm</name>
    <name type="synonym">Aphelenchoides xylophilus</name>
    <dbReference type="NCBI Taxonomy" id="6326"/>
    <lineage>
        <taxon>Eukaryota</taxon>
        <taxon>Metazoa</taxon>
        <taxon>Ecdysozoa</taxon>
        <taxon>Nematoda</taxon>
        <taxon>Chromadorea</taxon>
        <taxon>Rhabditida</taxon>
        <taxon>Tylenchina</taxon>
        <taxon>Tylenchomorpha</taxon>
        <taxon>Aphelenchoidea</taxon>
        <taxon>Aphelenchoididae</taxon>
        <taxon>Bursaphelenchus</taxon>
    </lineage>
</organism>
<reference evidence="1" key="1">
    <citation type="submission" date="2020-09" db="EMBL/GenBank/DDBJ databases">
        <authorList>
            <person name="Kikuchi T."/>
        </authorList>
    </citation>
    <scope>NUCLEOTIDE SEQUENCE</scope>
    <source>
        <strain evidence="1">Ka4C1</strain>
    </source>
</reference>
<accession>A0A7I8XKA0</accession>
<proteinExistence type="predicted"/>
<name>A0A7I8XKA0_BURXY</name>
<sequence>MTPAKGKQRCKEMAKVIFGVKLYDDFPVVIYFPESVEERKQILYHIRDIFNGSEEPGPYNNCAELVEDVAPMYYKKIMFDFINQNEDSIQTLEEEFLRMYTDIVSAFNATLYSMNAPETTGFQRIKLLNISHPIFENAEFEKYFNVTFIEEFLYRDRHVNNMKRMIQWNADHQEKMFYSPSFEKHTSFFGLEAGNEEYFGFGMHAISYPFYNRAFPPALTYSNFAFAFRNKAHLNTVAYNAFQRRNTMFFQDSFVESPFISKLSQEQLYFLNLAQNLIMLGGDFADKKSDAWDYFKCWRAFSNAFHYEPIPKMPSLSKVMALIVAVIIYVALLIKDEEEVQELIRVTFRILAKELTNRLKKRYELM</sequence>
<evidence type="ECO:0000313" key="2">
    <source>
        <dbReference type="Proteomes" id="UP000659654"/>
    </source>
</evidence>
<dbReference type="EMBL" id="CAJFDI010000005">
    <property type="protein sequence ID" value="CAD5230512.1"/>
    <property type="molecule type" value="Genomic_DNA"/>
</dbReference>
<evidence type="ECO:0000313" key="1">
    <source>
        <dbReference type="EMBL" id="CAD5230512.1"/>
    </source>
</evidence>
<dbReference type="Proteomes" id="UP000582659">
    <property type="component" value="Unassembled WGS sequence"/>
</dbReference>
<dbReference type="AlphaFoldDB" id="A0A7I8XKA0"/>
<dbReference type="EMBL" id="CAJFCV020000005">
    <property type="protein sequence ID" value="CAG9121471.1"/>
    <property type="molecule type" value="Genomic_DNA"/>
</dbReference>
<dbReference type="Proteomes" id="UP000659654">
    <property type="component" value="Unassembled WGS sequence"/>
</dbReference>
<keyword evidence="2" id="KW-1185">Reference proteome</keyword>